<dbReference type="InterPro" id="IPR010545">
    <property type="entry name" value="SPP"/>
</dbReference>
<feature type="transmembrane region" description="Helical" evidence="5">
    <location>
        <begin position="228"/>
        <end position="247"/>
    </location>
</feature>
<feature type="transmembrane region" description="Helical" evidence="5">
    <location>
        <begin position="51"/>
        <end position="71"/>
    </location>
</feature>
<evidence type="ECO:0000256" key="5">
    <source>
        <dbReference type="SAM" id="Phobius"/>
    </source>
</evidence>
<evidence type="ECO:0000256" key="3">
    <source>
        <dbReference type="ARBA" id="ARBA00022989"/>
    </source>
</evidence>
<feature type="transmembrane region" description="Helical" evidence="5">
    <location>
        <begin position="117"/>
        <end position="137"/>
    </location>
</feature>
<dbReference type="GO" id="GO:0012505">
    <property type="term" value="C:endomembrane system"/>
    <property type="evidence" value="ECO:0007669"/>
    <property type="project" value="UniProtKB-SubCell"/>
</dbReference>
<evidence type="ECO:0000313" key="7">
    <source>
        <dbReference type="Proteomes" id="UP000176303"/>
    </source>
</evidence>
<evidence type="ECO:0000256" key="2">
    <source>
        <dbReference type="ARBA" id="ARBA00022692"/>
    </source>
</evidence>
<reference evidence="6 7" key="1">
    <citation type="journal article" date="2016" name="Nat. Commun.">
        <title>Thousands of microbial genomes shed light on interconnected biogeochemical processes in an aquifer system.</title>
        <authorList>
            <person name="Anantharaman K."/>
            <person name="Brown C.T."/>
            <person name="Hug L.A."/>
            <person name="Sharon I."/>
            <person name="Castelle C.J."/>
            <person name="Probst A.J."/>
            <person name="Thomas B.C."/>
            <person name="Singh A."/>
            <person name="Wilkins M.J."/>
            <person name="Karaoz U."/>
            <person name="Brodie E.L."/>
            <person name="Williams K.H."/>
            <person name="Hubbard S.S."/>
            <person name="Banfield J.F."/>
        </authorList>
    </citation>
    <scope>NUCLEOTIDE SEQUENCE [LARGE SCALE GENOMIC DNA]</scope>
</reference>
<dbReference type="Pfam" id="PF06550">
    <property type="entry name" value="SPP"/>
    <property type="match status" value="1"/>
</dbReference>
<dbReference type="EMBL" id="MGDZ01000004">
    <property type="protein sequence ID" value="OGL74228.1"/>
    <property type="molecule type" value="Genomic_DNA"/>
</dbReference>
<gene>
    <name evidence="6" type="ORF">A3D72_03550</name>
</gene>
<accession>A0A1F7U8U4</accession>
<sequence>MKTRLPTIDWRVFIPAALALAVVELLGAAAAGRLVRQVVVTAAEPLSTGDFMLVFALGTLGILLVLRFLASRVVVSAFFYLAVFVGLLTLVEAVLPEGAAAVAALAVLALRIGYPRVVVHDLTLVASLAGMAAAVGVSVPPEALAVLLVFLAFYDIVAVYLTHHMVTMVRGLLEKGAVFALVVPDRPTGWMKPLSVAAPGAGFTLLGTGDLALPGIFVVSVAMVSPGAALISGIGSFLGILGTHLIFQSQTVRRPMAALPPIVAGTLIGYLVARLIGL</sequence>
<dbReference type="STRING" id="1802391.A3D72_03550"/>
<name>A0A1F7U8U4_9BACT</name>
<proteinExistence type="predicted"/>
<protein>
    <submittedName>
        <fullName evidence="6">Uncharacterized protein</fullName>
    </submittedName>
</protein>
<evidence type="ECO:0000256" key="4">
    <source>
        <dbReference type="ARBA" id="ARBA00023136"/>
    </source>
</evidence>
<feature type="transmembrane region" description="Helical" evidence="5">
    <location>
        <begin position="77"/>
        <end position="110"/>
    </location>
</feature>
<keyword evidence="3 5" id="KW-1133">Transmembrane helix</keyword>
<dbReference type="Proteomes" id="UP000176303">
    <property type="component" value="Unassembled WGS sequence"/>
</dbReference>
<dbReference type="InterPro" id="IPR006639">
    <property type="entry name" value="Preselin/SPP"/>
</dbReference>
<dbReference type="SMART" id="SM00730">
    <property type="entry name" value="PSN"/>
    <property type="match status" value="1"/>
</dbReference>
<feature type="transmembrane region" description="Helical" evidence="5">
    <location>
        <begin position="143"/>
        <end position="162"/>
    </location>
</feature>
<feature type="transmembrane region" description="Helical" evidence="5">
    <location>
        <begin position="259"/>
        <end position="277"/>
    </location>
</feature>
<keyword evidence="4 5" id="KW-0472">Membrane</keyword>
<evidence type="ECO:0000256" key="1">
    <source>
        <dbReference type="ARBA" id="ARBA00004127"/>
    </source>
</evidence>
<comment type="subcellular location">
    <subcellularLocation>
        <location evidence="1">Endomembrane system</location>
        <topology evidence="1">Multi-pass membrane protein</topology>
    </subcellularLocation>
</comment>
<comment type="caution">
    <text evidence="6">The sequence shown here is derived from an EMBL/GenBank/DDBJ whole genome shotgun (WGS) entry which is preliminary data.</text>
</comment>
<keyword evidence="2 5" id="KW-0812">Transmembrane</keyword>
<feature type="transmembrane region" description="Helical" evidence="5">
    <location>
        <begin position="196"/>
        <end position="222"/>
    </location>
</feature>
<organism evidence="6 7">
    <name type="scientific">Candidatus Uhrbacteria bacterium RIFCSPHIGHO2_02_FULL_57_19</name>
    <dbReference type="NCBI Taxonomy" id="1802391"/>
    <lineage>
        <taxon>Bacteria</taxon>
        <taxon>Candidatus Uhriibacteriota</taxon>
    </lineage>
</organism>
<dbReference type="GO" id="GO:0016020">
    <property type="term" value="C:membrane"/>
    <property type="evidence" value="ECO:0007669"/>
    <property type="project" value="InterPro"/>
</dbReference>
<evidence type="ECO:0000313" key="6">
    <source>
        <dbReference type="EMBL" id="OGL74228.1"/>
    </source>
</evidence>
<feature type="transmembrane region" description="Helical" evidence="5">
    <location>
        <begin position="12"/>
        <end position="31"/>
    </location>
</feature>
<dbReference type="AlphaFoldDB" id="A0A1F7U8U4"/>
<dbReference type="GO" id="GO:0042500">
    <property type="term" value="F:aspartic endopeptidase activity, intramembrane cleaving"/>
    <property type="evidence" value="ECO:0007669"/>
    <property type="project" value="InterPro"/>
</dbReference>